<evidence type="ECO:0000256" key="3">
    <source>
        <dbReference type="ARBA" id="ARBA00022737"/>
    </source>
</evidence>
<dbReference type="EMBL" id="CAJVCH010537765">
    <property type="protein sequence ID" value="CAG7825878.1"/>
    <property type="molecule type" value="Genomic_DNA"/>
</dbReference>
<dbReference type="PROSITE" id="PS01209">
    <property type="entry name" value="LDLRA_1"/>
    <property type="match status" value="1"/>
</dbReference>
<proteinExistence type="predicted"/>
<reference evidence="9" key="1">
    <citation type="submission" date="2021-06" db="EMBL/GenBank/DDBJ databases">
        <authorList>
            <person name="Hodson N. C."/>
            <person name="Mongue J. A."/>
            <person name="Jaron S. K."/>
        </authorList>
    </citation>
    <scope>NUCLEOTIDE SEQUENCE</scope>
</reference>
<evidence type="ECO:0000256" key="7">
    <source>
        <dbReference type="PROSITE-ProRule" id="PRU00124"/>
    </source>
</evidence>
<feature type="signal peptide" evidence="8">
    <location>
        <begin position="1"/>
        <end position="18"/>
    </location>
</feature>
<feature type="chain" id="PRO_5035213066" evidence="8">
    <location>
        <begin position="19"/>
        <end position="199"/>
    </location>
</feature>
<feature type="disulfide bond" evidence="7">
    <location>
        <begin position="149"/>
        <end position="164"/>
    </location>
</feature>
<dbReference type="Pfam" id="PF00057">
    <property type="entry name" value="Ldl_recept_a"/>
    <property type="match status" value="4"/>
</dbReference>
<comment type="caution">
    <text evidence="9">The sequence shown here is derived from an EMBL/GenBank/DDBJ whole genome shotgun (WGS) entry which is preliminary data.</text>
</comment>
<feature type="disulfide bond" evidence="7">
    <location>
        <begin position="137"/>
        <end position="155"/>
    </location>
</feature>
<evidence type="ECO:0000256" key="5">
    <source>
        <dbReference type="ARBA" id="ARBA00023157"/>
    </source>
</evidence>
<comment type="caution">
    <text evidence="7">Lacks conserved residue(s) required for the propagation of feature annotation.</text>
</comment>
<dbReference type="GO" id="GO:0005886">
    <property type="term" value="C:plasma membrane"/>
    <property type="evidence" value="ECO:0007669"/>
    <property type="project" value="TreeGrafter"/>
</dbReference>
<feature type="disulfide bond" evidence="7">
    <location>
        <begin position="115"/>
        <end position="130"/>
    </location>
</feature>
<dbReference type="InterPro" id="IPR002172">
    <property type="entry name" value="LDrepeatLR_classA_rpt"/>
</dbReference>
<organism evidence="9 10">
    <name type="scientific">Allacma fusca</name>
    <dbReference type="NCBI Taxonomy" id="39272"/>
    <lineage>
        <taxon>Eukaryota</taxon>
        <taxon>Metazoa</taxon>
        <taxon>Ecdysozoa</taxon>
        <taxon>Arthropoda</taxon>
        <taxon>Hexapoda</taxon>
        <taxon>Collembola</taxon>
        <taxon>Symphypleona</taxon>
        <taxon>Sminthuridae</taxon>
        <taxon>Allacma</taxon>
    </lineage>
</organism>
<keyword evidence="3" id="KW-0677">Repeat</keyword>
<dbReference type="FunFam" id="4.10.400.10:FF:000034">
    <property type="entry name" value="Low-density lipoprotein receptor-related protein 2"/>
    <property type="match status" value="1"/>
</dbReference>
<evidence type="ECO:0000313" key="9">
    <source>
        <dbReference type="EMBL" id="CAG7825878.1"/>
    </source>
</evidence>
<evidence type="ECO:0000256" key="8">
    <source>
        <dbReference type="SAM" id="SignalP"/>
    </source>
</evidence>
<dbReference type="CDD" id="cd00112">
    <property type="entry name" value="LDLa"/>
    <property type="match status" value="3"/>
</dbReference>
<keyword evidence="6" id="KW-0325">Glycoprotein</keyword>
<gene>
    <name evidence="9" type="ORF">AFUS01_LOCUS35961</name>
</gene>
<evidence type="ECO:0000256" key="1">
    <source>
        <dbReference type="ARBA" id="ARBA00022692"/>
    </source>
</evidence>
<dbReference type="OrthoDB" id="19606at2759"/>
<evidence type="ECO:0000256" key="2">
    <source>
        <dbReference type="ARBA" id="ARBA00022729"/>
    </source>
</evidence>
<dbReference type="PROSITE" id="PS50068">
    <property type="entry name" value="LDLRA_2"/>
    <property type="match status" value="4"/>
</dbReference>
<keyword evidence="5 7" id="KW-1015">Disulfide bond</keyword>
<dbReference type="AlphaFoldDB" id="A0A8J2L413"/>
<keyword evidence="4" id="KW-1133">Transmembrane helix</keyword>
<sequence>MKLFALFACLFLVAYTNAQTCGEEEVFCEGTVDECIPEKWYCDGIYKDCSNGWDEQDCYCPAGMYQCRNSGVCIFYAQFCDFDRDCPEGEDEKDCPPCPGFMCTDGKCIPSIWACDGEWDCDSDEADCNCNPSEFQCDDGLCIPGEYKCDSWQDCRDKSDESSCTRLAKPTRLASLSKSKSRRNLKKVREQRILSSCSH</sequence>
<evidence type="ECO:0000313" key="10">
    <source>
        <dbReference type="Proteomes" id="UP000708208"/>
    </source>
</evidence>
<dbReference type="PANTHER" id="PTHR22722">
    <property type="entry name" value="LOW-DENSITY LIPOPROTEIN RECEPTOR-RELATED PROTEIN 2-RELATED"/>
    <property type="match status" value="1"/>
</dbReference>
<dbReference type="Proteomes" id="UP000708208">
    <property type="component" value="Unassembled WGS sequence"/>
</dbReference>
<keyword evidence="1" id="KW-0812">Transmembrane</keyword>
<protein>
    <submittedName>
        <fullName evidence="9">Uncharacterized protein</fullName>
    </submittedName>
</protein>
<keyword evidence="2 8" id="KW-0732">Signal</keyword>
<name>A0A8J2L413_9HEXA</name>
<keyword evidence="10" id="KW-1185">Reference proteome</keyword>
<evidence type="ECO:0000256" key="4">
    <source>
        <dbReference type="ARBA" id="ARBA00022989"/>
    </source>
</evidence>
<dbReference type="InterPro" id="IPR051221">
    <property type="entry name" value="LDLR-related"/>
</dbReference>
<dbReference type="SMART" id="SM00192">
    <property type="entry name" value="LDLa"/>
    <property type="match status" value="4"/>
</dbReference>
<evidence type="ECO:0000256" key="6">
    <source>
        <dbReference type="ARBA" id="ARBA00023180"/>
    </source>
</evidence>
<feature type="disulfide bond" evidence="7">
    <location>
        <begin position="80"/>
        <end position="95"/>
    </location>
</feature>
<feature type="disulfide bond" evidence="7">
    <location>
        <begin position="130"/>
        <end position="142"/>
    </location>
</feature>
<feature type="disulfide bond" evidence="7">
    <location>
        <begin position="103"/>
        <end position="121"/>
    </location>
</feature>
<accession>A0A8J2L413</accession>
<keyword evidence="4" id="KW-0472">Membrane</keyword>
<dbReference type="InterPro" id="IPR023415">
    <property type="entry name" value="LDLR_class-A_CS"/>
</dbReference>
<dbReference type="GO" id="GO:0043235">
    <property type="term" value="C:receptor complex"/>
    <property type="evidence" value="ECO:0007669"/>
    <property type="project" value="TreeGrafter"/>
</dbReference>